<dbReference type="Proteomes" id="UP000290287">
    <property type="component" value="Unassembled WGS sequence"/>
</dbReference>
<reference evidence="1 2" key="1">
    <citation type="submission" date="2017-10" db="EMBL/GenBank/DDBJ databases">
        <title>Nyctiphanis sp. nov., isolated from the stomach of the euphausiid Nyctiphanes simplex (Hansen, 1911) in the Gulf of California.</title>
        <authorList>
            <person name="Gomez-Gil B."/>
            <person name="Aguilar-Mendez M."/>
            <person name="Lopez-Cortes A."/>
            <person name="Gomez-Gutierrez J."/>
            <person name="Roque A."/>
            <person name="Lang E."/>
            <person name="Gonzalez-Castillo A."/>
        </authorList>
    </citation>
    <scope>NUCLEOTIDE SEQUENCE [LARGE SCALE GENOMIC DNA]</scope>
    <source>
        <strain evidence="1 2">CAIM 600</strain>
    </source>
</reference>
<dbReference type="InterPro" id="IPR049826">
    <property type="entry name" value="Ig-like_ice"/>
</dbReference>
<dbReference type="Gene3D" id="2.60.40.10">
    <property type="entry name" value="Immunoglobulins"/>
    <property type="match status" value="1"/>
</dbReference>
<keyword evidence="2" id="KW-1185">Reference proteome</keyword>
<sequence length="247" mass="25727">MCLAGYTVDTSGPTSNTSSVALDPIGADGIINANEAAQNQIVSGSVSGEFNTNDVVTVSVGNNTYSANVEENGNFSVTVPGSVLAAHSAITVTVTATDASGNSGNISTTETYYVEPLPTLSTLNLVQHGIEDASSYQEGPAWEISVTNASPTSGNLHFVFNDNQYSSSFGQFENEIFVEGSDGNLISPPEGQAGPNGGWVVAWTAPFMQGDVTLRPGKPRSRCTCYPKMTMSLRPTPILALMSVTTA</sequence>
<organism evidence="1 2">
    <name type="scientific">Veronia nyctiphanis</name>
    <dbReference type="NCBI Taxonomy" id="1278244"/>
    <lineage>
        <taxon>Bacteria</taxon>
        <taxon>Pseudomonadati</taxon>
        <taxon>Pseudomonadota</taxon>
        <taxon>Gammaproteobacteria</taxon>
        <taxon>Vibrionales</taxon>
        <taxon>Vibrionaceae</taxon>
        <taxon>Veronia</taxon>
    </lineage>
</organism>
<name>A0A4Q0YQ55_9GAMM</name>
<accession>A0A4Q0YQ55</accession>
<comment type="caution">
    <text evidence="1">The sequence shown here is derived from an EMBL/GenBank/DDBJ whole genome shotgun (WGS) entry which is preliminary data.</text>
</comment>
<dbReference type="NCBIfam" id="NF033510">
    <property type="entry name" value="Ca_tandemer"/>
    <property type="match status" value="1"/>
</dbReference>
<proteinExistence type="predicted"/>
<dbReference type="AlphaFoldDB" id="A0A4Q0YQ55"/>
<protein>
    <recommendedName>
        <fullName evidence="3">Bacterial Ig-like domain-containing protein</fullName>
    </recommendedName>
</protein>
<evidence type="ECO:0000313" key="2">
    <source>
        <dbReference type="Proteomes" id="UP000290287"/>
    </source>
</evidence>
<dbReference type="InterPro" id="IPR013783">
    <property type="entry name" value="Ig-like_fold"/>
</dbReference>
<evidence type="ECO:0000313" key="1">
    <source>
        <dbReference type="EMBL" id="RXJ72685.1"/>
    </source>
</evidence>
<dbReference type="EMBL" id="PEIB01000016">
    <property type="protein sequence ID" value="RXJ72685.1"/>
    <property type="molecule type" value="Genomic_DNA"/>
</dbReference>
<evidence type="ECO:0008006" key="3">
    <source>
        <dbReference type="Google" id="ProtNLM"/>
    </source>
</evidence>
<dbReference type="NCBIfam" id="NF012196">
    <property type="entry name" value="Ig_like_ice"/>
    <property type="match status" value="1"/>
</dbReference>
<gene>
    <name evidence="1" type="ORF">CS022_13665</name>
</gene>
<dbReference type="OrthoDB" id="5649378at2"/>